<feature type="signal peptide" evidence="1">
    <location>
        <begin position="1"/>
        <end position="30"/>
    </location>
</feature>
<dbReference type="AlphaFoldDB" id="B3PFM1"/>
<evidence type="ECO:0000313" key="3">
    <source>
        <dbReference type="EMBL" id="ACE85638.1"/>
    </source>
</evidence>
<feature type="domain" description="PepSY" evidence="2">
    <location>
        <begin position="55"/>
        <end position="105"/>
    </location>
</feature>
<dbReference type="HOGENOM" id="CLU_143489_5_1_6"/>
<dbReference type="InterPro" id="IPR025711">
    <property type="entry name" value="PepSY"/>
</dbReference>
<dbReference type="OrthoDB" id="5772663at2"/>
<dbReference type="STRING" id="498211.CJA_0137"/>
<reference evidence="3 4" key="1">
    <citation type="journal article" date="2008" name="J. Bacteriol.">
        <title>Insights into plant cell wall degradation from the genome sequence of the soil bacterium Cellvibrio japonicus.</title>
        <authorList>
            <person name="Deboy R.T."/>
            <person name="Mongodin E.F."/>
            <person name="Fouts D.E."/>
            <person name="Tailford L.E."/>
            <person name="Khouri H."/>
            <person name="Emerson J.B."/>
            <person name="Mohamoud Y."/>
            <person name="Watkins K."/>
            <person name="Henrissat B."/>
            <person name="Gilbert H.J."/>
            <person name="Nelson K.E."/>
        </authorList>
    </citation>
    <scope>NUCLEOTIDE SEQUENCE [LARGE SCALE GENOMIC DNA]</scope>
    <source>
        <strain evidence="3 4">Ueda107</strain>
    </source>
</reference>
<keyword evidence="4" id="KW-1185">Reference proteome</keyword>
<dbReference type="EMBL" id="CP000934">
    <property type="protein sequence ID" value="ACE85638.1"/>
    <property type="molecule type" value="Genomic_DNA"/>
</dbReference>
<evidence type="ECO:0000259" key="2">
    <source>
        <dbReference type="Pfam" id="PF03413"/>
    </source>
</evidence>
<dbReference type="eggNOG" id="COG3212">
    <property type="taxonomic scope" value="Bacteria"/>
</dbReference>
<sequence length="110" mass="11861">MNTTLKISRTLVAGLSLASVLAIASTAVQADDIGPDKALALRDQGAILAFDKLNNLALAQHPGGRIGDTELEEAWGRYVYQVEVLDAQGQEWDLELNAATGELLRNERDD</sequence>
<gene>
    <name evidence="3" type="ordered locus">CJA_0137</name>
</gene>
<proteinExistence type="predicted"/>
<dbReference type="Pfam" id="PF03413">
    <property type="entry name" value="PepSY"/>
    <property type="match status" value="1"/>
</dbReference>
<keyword evidence="1" id="KW-0732">Signal</keyword>
<dbReference type="Gene3D" id="3.10.450.40">
    <property type="match status" value="1"/>
</dbReference>
<accession>B3PFM1</accession>
<evidence type="ECO:0000313" key="4">
    <source>
        <dbReference type="Proteomes" id="UP000001036"/>
    </source>
</evidence>
<dbReference type="KEGG" id="cja:CJA_0137"/>
<feature type="chain" id="PRO_5002794034" evidence="1">
    <location>
        <begin position="31"/>
        <end position="110"/>
    </location>
</feature>
<organism evidence="3 4">
    <name type="scientific">Cellvibrio japonicus (strain Ueda107)</name>
    <name type="common">Pseudomonas fluorescens subsp. cellulosa</name>
    <dbReference type="NCBI Taxonomy" id="498211"/>
    <lineage>
        <taxon>Bacteria</taxon>
        <taxon>Pseudomonadati</taxon>
        <taxon>Pseudomonadota</taxon>
        <taxon>Gammaproteobacteria</taxon>
        <taxon>Cellvibrionales</taxon>
        <taxon>Cellvibrionaceae</taxon>
        <taxon>Cellvibrio</taxon>
    </lineage>
</organism>
<name>B3PFM1_CELJU</name>
<dbReference type="Proteomes" id="UP000001036">
    <property type="component" value="Chromosome"/>
</dbReference>
<protein>
    <submittedName>
        <fullName evidence="3">Peptidase propeptide and YPEB domain protein</fullName>
    </submittedName>
</protein>
<evidence type="ECO:0000256" key="1">
    <source>
        <dbReference type="SAM" id="SignalP"/>
    </source>
</evidence>